<evidence type="ECO:0000313" key="3">
    <source>
        <dbReference type="Proteomes" id="UP000784294"/>
    </source>
</evidence>
<protein>
    <submittedName>
        <fullName evidence="2">Uncharacterized protein</fullName>
    </submittedName>
</protein>
<feature type="compositionally biased region" description="Basic and acidic residues" evidence="1">
    <location>
        <begin position="76"/>
        <end position="92"/>
    </location>
</feature>
<organism evidence="2 3">
    <name type="scientific">Protopolystoma xenopodis</name>
    <dbReference type="NCBI Taxonomy" id="117903"/>
    <lineage>
        <taxon>Eukaryota</taxon>
        <taxon>Metazoa</taxon>
        <taxon>Spiralia</taxon>
        <taxon>Lophotrochozoa</taxon>
        <taxon>Platyhelminthes</taxon>
        <taxon>Monogenea</taxon>
        <taxon>Polyopisthocotylea</taxon>
        <taxon>Polystomatidea</taxon>
        <taxon>Polystomatidae</taxon>
        <taxon>Protopolystoma</taxon>
    </lineage>
</organism>
<name>A0A3S5CK60_9PLAT</name>
<sequence length="336" mass="37939">MVLTIEPTDTQIANENHLVYHLLTTPRNDSLISHDYELYKEAKKSDSVTDEKKRRSTVWSKNREEKNEGLEEEEVVGVKEHKLIGESEHREERDEEFEETDEGEDEADEDEGDEDDEDDYERVSECSEPELDDEETEARMKAKYFPDALDNDFICADGEVYAEGDAGDETIDTGFGTLSLAAEGPKAKIPNIRCVRSSRPKTAATLSNQRLHPTRAAASRLLLHHPVSSEMSLLAPEPRLDALIMRGEAQSIVDSRHTMTTTSSVHFGDVSGDSRGEMIVARLRLAYHRCQMLDHPATQEAFLEATWSLLFGDISRLLGVDRQRRKLLTSIFQTIG</sequence>
<evidence type="ECO:0000313" key="2">
    <source>
        <dbReference type="EMBL" id="VEL15012.1"/>
    </source>
</evidence>
<accession>A0A3S5CK60</accession>
<feature type="compositionally biased region" description="Acidic residues" evidence="1">
    <location>
        <begin position="127"/>
        <end position="136"/>
    </location>
</feature>
<comment type="caution">
    <text evidence="2">The sequence shown here is derived from an EMBL/GenBank/DDBJ whole genome shotgun (WGS) entry which is preliminary data.</text>
</comment>
<feature type="region of interest" description="Disordered" evidence="1">
    <location>
        <begin position="41"/>
        <end position="137"/>
    </location>
</feature>
<proteinExistence type="predicted"/>
<dbReference type="EMBL" id="CAAALY010023112">
    <property type="protein sequence ID" value="VEL15012.1"/>
    <property type="molecule type" value="Genomic_DNA"/>
</dbReference>
<evidence type="ECO:0000256" key="1">
    <source>
        <dbReference type="SAM" id="MobiDB-lite"/>
    </source>
</evidence>
<dbReference type="Proteomes" id="UP000784294">
    <property type="component" value="Unassembled WGS sequence"/>
</dbReference>
<dbReference type="AlphaFoldDB" id="A0A3S5CK60"/>
<keyword evidence="3" id="KW-1185">Reference proteome</keyword>
<reference evidence="2" key="1">
    <citation type="submission" date="2018-11" db="EMBL/GenBank/DDBJ databases">
        <authorList>
            <consortium name="Pathogen Informatics"/>
        </authorList>
    </citation>
    <scope>NUCLEOTIDE SEQUENCE</scope>
</reference>
<gene>
    <name evidence="2" type="ORF">PXEA_LOCUS8452</name>
</gene>
<feature type="compositionally biased region" description="Basic and acidic residues" evidence="1">
    <location>
        <begin position="41"/>
        <end position="53"/>
    </location>
</feature>
<feature type="compositionally biased region" description="Acidic residues" evidence="1">
    <location>
        <begin position="93"/>
        <end position="120"/>
    </location>
</feature>